<dbReference type="AlphaFoldDB" id="A0A4Q9LM39"/>
<dbReference type="VEuPathDB" id="MicrosporidiaDB:CWI39_0589p0040"/>
<sequence>MINFIVTKELKDYSIFVESISSEVLTAGNLDPGYTHYLVSSSITTASEIDKNIENDTEVSKNLEKYKKRKLESKDSNKPMRNILIGDRVLMKKDLDMNTKTKRVPFDSFYDDSVFQ</sequence>
<proteinExistence type="predicted"/>
<dbReference type="VEuPathDB" id="MicrosporidiaDB:CWI36_0135p0010"/>
<dbReference type="Proteomes" id="UP000291404">
    <property type="component" value="Unassembled WGS sequence"/>
</dbReference>
<accession>A0A4Q9LM39</accession>
<protein>
    <submittedName>
        <fullName evidence="1">Uncharacterized protein</fullName>
    </submittedName>
</protein>
<organism evidence="1 2">
    <name type="scientific">Hamiltosporidium magnivora</name>
    <dbReference type="NCBI Taxonomy" id="148818"/>
    <lineage>
        <taxon>Eukaryota</taxon>
        <taxon>Fungi</taxon>
        <taxon>Fungi incertae sedis</taxon>
        <taxon>Microsporidia</taxon>
        <taxon>Dubosqiidae</taxon>
        <taxon>Hamiltosporidium</taxon>
    </lineage>
</organism>
<evidence type="ECO:0000313" key="2">
    <source>
        <dbReference type="Proteomes" id="UP000291404"/>
    </source>
</evidence>
<gene>
    <name evidence="1" type="ORF">CWI36_0135p0010</name>
</gene>
<name>A0A4Q9LM39_9MICR</name>
<dbReference type="EMBL" id="PITI01000135">
    <property type="protein sequence ID" value="TBU08471.1"/>
    <property type="molecule type" value="Genomic_DNA"/>
</dbReference>
<keyword evidence="2" id="KW-1185">Reference proteome</keyword>
<reference evidence="1 2" key="1">
    <citation type="submission" date="2017-12" db="EMBL/GenBank/DDBJ databases">
        <authorList>
            <person name="Pombert J.-F."/>
            <person name="Haag K.L."/>
            <person name="Ebert D."/>
        </authorList>
    </citation>
    <scope>NUCLEOTIDE SEQUENCE [LARGE SCALE GENOMIC DNA]</scope>
    <source>
        <strain evidence="1">BE-OM-2</strain>
    </source>
</reference>
<evidence type="ECO:0000313" key="1">
    <source>
        <dbReference type="EMBL" id="TBU08471.1"/>
    </source>
</evidence>
<comment type="caution">
    <text evidence="1">The sequence shown here is derived from an EMBL/GenBank/DDBJ whole genome shotgun (WGS) entry which is preliminary data.</text>
</comment>